<dbReference type="EMBL" id="BQXS01005521">
    <property type="protein sequence ID" value="GKT37949.1"/>
    <property type="molecule type" value="Genomic_DNA"/>
</dbReference>
<evidence type="ECO:0000313" key="1">
    <source>
        <dbReference type="EMBL" id="GKT37949.1"/>
    </source>
</evidence>
<keyword evidence="2" id="KW-1185">Reference proteome</keyword>
<comment type="caution">
    <text evidence="1">The sequence shown here is derived from an EMBL/GenBank/DDBJ whole genome shotgun (WGS) entry which is preliminary data.</text>
</comment>
<accession>A0ABQ5L2C3</accession>
<proteinExistence type="predicted"/>
<name>A0ABQ5L2C3_9EUKA</name>
<organism evidence="1 2">
    <name type="scientific">Aduncisulcus paluster</name>
    <dbReference type="NCBI Taxonomy" id="2918883"/>
    <lineage>
        <taxon>Eukaryota</taxon>
        <taxon>Metamonada</taxon>
        <taxon>Carpediemonas-like organisms</taxon>
        <taxon>Aduncisulcus</taxon>
    </lineage>
</organism>
<evidence type="ECO:0000313" key="2">
    <source>
        <dbReference type="Proteomes" id="UP001057375"/>
    </source>
</evidence>
<gene>
    <name evidence="1" type="ORF">ADUPG1_003887</name>
</gene>
<dbReference type="InterPro" id="IPR015943">
    <property type="entry name" value="WD40/YVTN_repeat-like_dom_sf"/>
</dbReference>
<protein>
    <submittedName>
        <fullName evidence="1">Uncharacterized protein</fullName>
    </submittedName>
</protein>
<dbReference type="Gene3D" id="2.130.10.10">
    <property type="entry name" value="YVTN repeat-like/Quinoprotein amine dehydrogenase"/>
    <property type="match status" value="1"/>
</dbReference>
<dbReference type="SUPFAM" id="SSF50978">
    <property type="entry name" value="WD40 repeat-like"/>
    <property type="match status" value="1"/>
</dbReference>
<reference evidence="1" key="1">
    <citation type="submission" date="2022-03" db="EMBL/GenBank/DDBJ databases">
        <title>Draft genome sequence of Aduncisulcus paluster, a free-living microaerophilic Fornicata.</title>
        <authorList>
            <person name="Yuyama I."/>
            <person name="Kume K."/>
            <person name="Tamura T."/>
            <person name="Inagaki Y."/>
            <person name="Hashimoto T."/>
        </authorList>
    </citation>
    <scope>NUCLEOTIDE SEQUENCE</scope>
    <source>
        <strain evidence="1">NY0171</strain>
    </source>
</reference>
<feature type="non-terminal residue" evidence="1">
    <location>
        <position position="1"/>
    </location>
</feature>
<dbReference type="Proteomes" id="UP001057375">
    <property type="component" value="Unassembled WGS sequence"/>
</dbReference>
<sequence length="166" mass="18218">GGDSGDSLGIDYMEEIGMTVAHDSYVQSVKYYGNDGQFVSTSVDSTFIFHKNTNKVLKVIDLPQKSRGWVAASHPRVDLVAVGHDKGLVMFNTHPPKRIANEQKKKLPKGVQKIFKGKMGEAIKVLDNSVQLVDFGTDTIKGTLNTKGHIIWNAIWSPCGSYIAIL</sequence>
<dbReference type="InterPro" id="IPR036322">
    <property type="entry name" value="WD40_repeat_dom_sf"/>
</dbReference>
<feature type="non-terminal residue" evidence="1">
    <location>
        <position position="166"/>
    </location>
</feature>